<keyword evidence="2" id="KW-1185">Reference proteome</keyword>
<proteinExistence type="predicted"/>
<evidence type="ECO:0000313" key="2">
    <source>
        <dbReference type="Proteomes" id="UP000000268"/>
    </source>
</evidence>
<dbReference type="EMBL" id="CP000828">
    <property type="protein sequence ID" value="ABW30207.1"/>
    <property type="molecule type" value="Genomic_DNA"/>
</dbReference>
<organism evidence="1 2">
    <name type="scientific">Acaryochloris marina (strain MBIC 11017)</name>
    <dbReference type="NCBI Taxonomy" id="329726"/>
    <lineage>
        <taxon>Bacteria</taxon>
        <taxon>Bacillati</taxon>
        <taxon>Cyanobacteriota</taxon>
        <taxon>Cyanophyceae</taxon>
        <taxon>Acaryochloridales</taxon>
        <taxon>Acaryochloridaceae</taxon>
        <taxon>Acaryochloris</taxon>
    </lineage>
</organism>
<name>B0C9Q9_ACAM1</name>
<accession>B0C9Q9</accession>
<dbReference type="KEGG" id="amr:AM1_5245"/>
<dbReference type="eggNOG" id="ENOG503321C">
    <property type="taxonomic scope" value="Bacteria"/>
</dbReference>
<gene>
    <name evidence="1" type="ordered locus">AM1_5245</name>
</gene>
<dbReference type="HOGENOM" id="CLU_2299501_0_0_3"/>
<evidence type="ECO:0000313" key="1">
    <source>
        <dbReference type="EMBL" id="ABW30207.1"/>
    </source>
</evidence>
<dbReference type="RefSeq" id="WP_012165465.1">
    <property type="nucleotide sequence ID" value="NC_009925.1"/>
</dbReference>
<dbReference type="Proteomes" id="UP000000268">
    <property type="component" value="Chromosome"/>
</dbReference>
<sequence length="100" mass="11488">MADLSAETLNIIFNLQQRLLKIINEATKFSFVIFTQFGETEATIPELDELQNVRERATSYYIKLYRLSLQIAESQPAATSRFTSPINISSSGYYRCRRGQ</sequence>
<reference evidence="1 2" key="1">
    <citation type="journal article" date="2008" name="Proc. Natl. Acad. Sci. U.S.A.">
        <title>Niche adaptation and genome expansion in the chlorophyll d-producing cyanobacterium Acaryochloris marina.</title>
        <authorList>
            <person name="Swingley W.D."/>
            <person name="Chen M."/>
            <person name="Cheung P.C."/>
            <person name="Conrad A.L."/>
            <person name="Dejesa L.C."/>
            <person name="Hao J."/>
            <person name="Honchak B.M."/>
            <person name="Karbach L.E."/>
            <person name="Kurdoglu A."/>
            <person name="Lahiri S."/>
            <person name="Mastrian S.D."/>
            <person name="Miyashita H."/>
            <person name="Page L."/>
            <person name="Ramakrishna P."/>
            <person name="Satoh S."/>
            <person name="Sattley W.M."/>
            <person name="Shimada Y."/>
            <person name="Taylor H.L."/>
            <person name="Tomo T."/>
            <person name="Tsuchiya T."/>
            <person name="Wang Z.T."/>
            <person name="Raymond J."/>
            <person name="Mimuro M."/>
            <person name="Blankenship R.E."/>
            <person name="Touchman J.W."/>
        </authorList>
    </citation>
    <scope>NUCLEOTIDE SEQUENCE [LARGE SCALE GENOMIC DNA]</scope>
    <source>
        <strain evidence="2">MBIC 11017</strain>
    </source>
</reference>
<protein>
    <submittedName>
        <fullName evidence="1">Uncharacterized protein</fullName>
    </submittedName>
</protein>
<dbReference type="STRING" id="329726.AM1_5245"/>
<dbReference type="AlphaFoldDB" id="B0C9Q9"/>